<keyword evidence="2 4" id="KW-0378">Hydrolase</keyword>
<name>A0ABS1WR17_9GAMM</name>
<dbReference type="Pfam" id="PF07859">
    <property type="entry name" value="Abhydrolase_3"/>
    <property type="match status" value="1"/>
</dbReference>
<dbReference type="InterPro" id="IPR013094">
    <property type="entry name" value="AB_hydrolase_3"/>
</dbReference>
<dbReference type="Proteomes" id="UP000661077">
    <property type="component" value="Unassembled WGS sequence"/>
</dbReference>
<dbReference type="PROSITE" id="PS01173">
    <property type="entry name" value="LIPASE_GDXG_HIS"/>
    <property type="match status" value="1"/>
</dbReference>
<feature type="domain" description="Alpha/beta hydrolase fold-3" evidence="3">
    <location>
        <begin position="94"/>
        <end position="301"/>
    </location>
</feature>
<comment type="caution">
    <text evidence="4">The sequence shown here is derived from an EMBL/GenBank/DDBJ whole genome shotgun (WGS) entry which is preliminary data.</text>
</comment>
<protein>
    <submittedName>
        <fullName evidence="4">Alpha/beta hydrolase</fullName>
    </submittedName>
</protein>
<dbReference type="InterPro" id="IPR002168">
    <property type="entry name" value="Lipase_GDXG_HIS_AS"/>
</dbReference>
<proteinExistence type="inferred from homology"/>
<dbReference type="Gene3D" id="3.40.50.1820">
    <property type="entry name" value="alpha/beta hydrolase"/>
    <property type="match status" value="1"/>
</dbReference>
<dbReference type="GO" id="GO:0016787">
    <property type="term" value="F:hydrolase activity"/>
    <property type="evidence" value="ECO:0007669"/>
    <property type="project" value="UniProtKB-KW"/>
</dbReference>
<organism evidence="4 5">
    <name type="scientific">Steroidobacter gossypii</name>
    <dbReference type="NCBI Taxonomy" id="2805490"/>
    <lineage>
        <taxon>Bacteria</taxon>
        <taxon>Pseudomonadati</taxon>
        <taxon>Pseudomonadota</taxon>
        <taxon>Gammaproteobacteria</taxon>
        <taxon>Steroidobacterales</taxon>
        <taxon>Steroidobacteraceae</taxon>
        <taxon>Steroidobacter</taxon>
    </lineage>
</organism>
<comment type="similarity">
    <text evidence="1">Belongs to the 'GDXG' lipolytic enzyme family.</text>
</comment>
<evidence type="ECO:0000256" key="1">
    <source>
        <dbReference type="ARBA" id="ARBA00010515"/>
    </source>
</evidence>
<gene>
    <name evidence="4" type="ORF">JM946_01590</name>
</gene>
<evidence type="ECO:0000313" key="4">
    <source>
        <dbReference type="EMBL" id="MBM0103412.1"/>
    </source>
</evidence>
<accession>A0ABS1WR17</accession>
<evidence type="ECO:0000259" key="3">
    <source>
        <dbReference type="Pfam" id="PF07859"/>
    </source>
</evidence>
<dbReference type="InterPro" id="IPR029058">
    <property type="entry name" value="AB_hydrolase_fold"/>
</dbReference>
<keyword evidence="5" id="KW-1185">Reference proteome</keyword>
<dbReference type="PANTHER" id="PTHR23025">
    <property type="entry name" value="TRIACYLGLYCEROL LIPASE"/>
    <property type="match status" value="1"/>
</dbReference>
<dbReference type="RefSeq" id="WP_203165388.1">
    <property type="nucleotide sequence ID" value="NZ_JAEVLS010000001.1"/>
</dbReference>
<dbReference type="PANTHER" id="PTHR23025:SF4">
    <property type="entry name" value="ALPHA_BETA HYDROLASE FOLD-3 DOMAIN-CONTAINING PROTEIN"/>
    <property type="match status" value="1"/>
</dbReference>
<sequence>MSYQTPAIDSARGADLDPEVRQFVTKVSQAFASYPDFNNLPLSEMRRACEQVRAPWAVGGPTMAQRQERSVSTPSGDVRVRIHNPSKRASKPALIYMHGGGWTTFSIDTHDRLMREYAARADVVVIGVDYALSPEVKFPVAQQQVAAVVRWARRHGAEFNIDGDRIALGGDSAGGNLAITTALRLRDEGESNAVRAVATAYAVTDTHSAPQALQRYGHEGYMLGADEMAGFWNNYLNSPDEARNPLVCPVHADLRGLPPVFMVIPECDILTEQNWRLADQLEQAGVQVTTSFYPGASHSFLEAMSISAISNRAIDDTARWLREILENAGC</sequence>
<dbReference type="SUPFAM" id="SSF53474">
    <property type="entry name" value="alpha/beta-Hydrolases"/>
    <property type="match status" value="1"/>
</dbReference>
<dbReference type="EMBL" id="JAEVLS010000001">
    <property type="protein sequence ID" value="MBM0103412.1"/>
    <property type="molecule type" value="Genomic_DNA"/>
</dbReference>
<evidence type="ECO:0000313" key="5">
    <source>
        <dbReference type="Proteomes" id="UP000661077"/>
    </source>
</evidence>
<evidence type="ECO:0000256" key="2">
    <source>
        <dbReference type="ARBA" id="ARBA00022801"/>
    </source>
</evidence>
<reference evidence="4 5" key="1">
    <citation type="journal article" date="2021" name="Int. J. Syst. Evol. Microbiol.">
        <title>Steroidobacter gossypii sp. nov., isolated from soil of cotton cropping field.</title>
        <authorList>
            <person name="Huang R."/>
            <person name="Yang S."/>
            <person name="Zhen C."/>
            <person name="Liu W."/>
        </authorList>
    </citation>
    <scope>NUCLEOTIDE SEQUENCE [LARGE SCALE GENOMIC DNA]</scope>
    <source>
        <strain evidence="4 5">S1-65</strain>
    </source>
</reference>